<evidence type="ECO:0000256" key="5">
    <source>
        <dbReference type="SAM" id="MobiDB-lite"/>
    </source>
</evidence>
<evidence type="ECO:0000313" key="7">
    <source>
        <dbReference type="Proteomes" id="UP001218218"/>
    </source>
</evidence>
<evidence type="ECO:0000256" key="1">
    <source>
        <dbReference type="ARBA" id="ARBA00022723"/>
    </source>
</evidence>
<dbReference type="InterPro" id="IPR051580">
    <property type="entry name" value="ZnF-Chromatin_assoc"/>
</dbReference>
<evidence type="ECO:0000313" key="6">
    <source>
        <dbReference type="EMBL" id="KAJ7340876.1"/>
    </source>
</evidence>
<feature type="compositionally biased region" description="Polar residues" evidence="5">
    <location>
        <begin position="109"/>
        <end position="129"/>
    </location>
</feature>
<keyword evidence="2" id="KW-0677">Repeat</keyword>
<keyword evidence="4" id="KW-0862">Zinc</keyword>
<dbReference type="GO" id="GO:0005634">
    <property type="term" value="C:nucleus"/>
    <property type="evidence" value="ECO:0007669"/>
    <property type="project" value="TreeGrafter"/>
</dbReference>
<feature type="compositionally biased region" description="Basic residues" evidence="5">
    <location>
        <begin position="564"/>
        <end position="578"/>
    </location>
</feature>
<feature type="compositionally biased region" description="Low complexity" evidence="5">
    <location>
        <begin position="542"/>
        <end position="563"/>
    </location>
</feature>
<evidence type="ECO:0000256" key="3">
    <source>
        <dbReference type="ARBA" id="ARBA00022771"/>
    </source>
</evidence>
<dbReference type="GO" id="GO:0008270">
    <property type="term" value="F:zinc ion binding"/>
    <property type="evidence" value="ECO:0007669"/>
    <property type="project" value="UniProtKB-KW"/>
</dbReference>
<feature type="compositionally biased region" description="Low complexity" evidence="5">
    <location>
        <begin position="579"/>
        <end position="597"/>
    </location>
</feature>
<evidence type="ECO:0000256" key="2">
    <source>
        <dbReference type="ARBA" id="ARBA00022737"/>
    </source>
</evidence>
<dbReference type="Proteomes" id="UP001218218">
    <property type="component" value="Unassembled WGS sequence"/>
</dbReference>
<organism evidence="6 7">
    <name type="scientific">Mycena albidolilacea</name>
    <dbReference type="NCBI Taxonomy" id="1033008"/>
    <lineage>
        <taxon>Eukaryota</taxon>
        <taxon>Fungi</taxon>
        <taxon>Dikarya</taxon>
        <taxon>Basidiomycota</taxon>
        <taxon>Agaricomycotina</taxon>
        <taxon>Agaricomycetes</taxon>
        <taxon>Agaricomycetidae</taxon>
        <taxon>Agaricales</taxon>
        <taxon>Marasmiineae</taxon>
        <taxon>Mycenaceae</taxon>
        <taxon>Mycena</taxon>
    </lineage>
</organism>
<proteinExistence type="predicted"/>
<comment type="caution">
    <text evidence="6">The sequence shown here is derived from an EMBL/GenBank/DDBJ whole genome shotgun (WGS) entry which is preliminary data.</text>
</comment>
<gene>
    <name evidence="6" type="ORF">DFH08DRAFT_1013082</name>
</gene>
<reference evidence="6" key="1">
    <citation type="submission" date="2023-03" db="EMBL/GenBank/DDBJ databases">
        <title>Massive genome expansion in bonnet fungi (Mycena s.s.) driven by repeated elements and novel gene families across ecological guilds.</title>
        <authorList>
            <consortium name="Lawrence Berkeley National Laboratory"/>
            <person name="Harder C.B."/>
            <person name="Miyauchi S."/>
            <person name="Viragh M."/>
            <person name="Kuo A."/>
            <person name="Thoen E."/>
            <person name="Andreopoulos B."/>
            <person name="Lu D."/>
            <person name="Skrede I."/>
            <person name="Drula E."/>
            <person name="Henrissat B."/>
            <person name="Morin E."/>
            <person name="Kohler A."/>
            <person name="Barry K."/>
            <person name="LaButti K."/>
            <person name="Morin E."/>
            <person name="Salamov A."/>
            <person name="Lipzen A."/>
            <person name="Mereny Z."/>
            <person name="Hegedus B."/>
            <person name="Baldrian P."/>
            <person name="Stursova M."/>
            <person name="Weitz H."/>
            <person name="Taylor A."/>
            <person name="Grigoriev I.V."/>
            <person name="Nagy L.G."/>
            <person name="Martin F."/>
            <person name="Kauserud H."/>
        </authorList>
    </citation>
    <scope>NUCLEOTIDE SEQUENCE</scope>
    <source>
        <strain evidence="6">CBHHK002</strain>
    </source>
</reference>
<dbReference type="AlphaFoldDB" id="A0AAD6ZWF5"/>
<feature type="region of interest" description="Disordered" evidence="5">
    <location>
        <begin position="109"/>
        <end position="146"/>
    </location>
</feature>
<feature type="compositionally biased region" description="Acidic residues" evidence="5">
    <location>
        <begin position="598"/>
        <end position="607"/>
    </location>
</feature>
<dbReference type="EMBL" id="JARIHO010000026">
    <property type="protein sequence ID" value="KAJ7340876.1"/>
    <property type="molecule type" value="Genomic_DNA"/>
</dbReference>
<evidence type="ECO:0000256" key="4">
    <source>
        <dbReference type="ARBA" id="ARBA00022833"/>
    </source>
</evidence>
<evidence type="ECO:0008006" key="8">
    <source>
        <dbReference type="Google" id="ProtNLM"/>
    </source>
</evidence>
<feature type="compositionally biased region" description="Basic and acidic residues" evidence="5">
    <location>
        <begin position="133"/>
        <end position="146"/>
    </location>
</feature>
<protein>
    <recommendedName>
        <fullName evidence="8">C2H2-type domain-containing protein</fullName>
    </recommendedName>
</protein>
<feature type="region of interest" description="Disordered" evidence="5">
    <location>
        <begin position="270"/>
        <end position="291"/>
    </location>
</feature>
<dbReference type="PANTHER" id="PTHR23057">
    <property type="entry name" value="JUXTAPOSED WITH ANOTHER ZINC FINGER PROTEIN 1"/>
    <property type="match status" value="1"/>
</dbReference>
<dbReference type="PANTHER" id="PTHR23057:SF0">
    <property type="entry name" value="JUXTAPOSED WITH ANOTHER ZINC FINGER PROTEIN 1"/>
    <property type="match status" value="1"/>
</dbReference>
<keyword evidence="1" id="KW-0479">Metal-binding</keyword>
<feature type="region of interest" description="Disordered" evidence="5">
    <location>
        <begin position="524"/>
        <end position="613"/>
    </location>
</feature>
<keyword evidence="7" id="KW-1185">Reference proteome</keyword>
<accession>A0AAD6ZWF5</accession>
<name>A0AAD6ZWF5_9AGAR</name>
<sequence length="613" mass="62772">MDLHELERDFCSNFKCCHVKLPNLHALYDHIESCHPGCDISDLSFSVPCLEPSASGAFSDVLQIPAPPSCPSKLKSLFTRVPLPPIPPISPVESVSFCASLSSTPEPSSAFASQYSPQSLHNSIPTSSGAFPEKTHPDKLPSPTRDKLYTPVALPPTLRMAPQAPFSWPVPAPAAYYPEATGHGYGYGYCYYPVAPSVPHVAVPARAPGSGVPPNVEVIDVDLIPSPRPSFPSAAPSLPAASAQRAGALSISTLPSALLHAVVSPCSARSTAAPMPTSSASASPPSTPHSSVAISVLPPLPASPSSPLLPSSGSASWSQVAAAAAAAASTPEPARSPPKRHRDAVAALLALRNSLFGGSMRADFSSDVSPAAPGEGVMQVDGGSAAVADMTALEDNGVLRRTGGEDATVPSRCGDALVEGEIALGNGSDAAGMEGGAVLESDTTAKPALYLHGKQKTYVCPVPLCVKAYLNPGGLRYHAKHGTCVDENGKPCPTSLSLTNAAIMSWPASAGATVSPAATMSEALRPVAASPRTPRRRPMRQSARLASAASVAAAHPTTPARATVKAKSKIKSKRKAKARGASPSTVTSSPLTSYSGDLDSDDSDAGADDASFS</sequence>
<keyword evidence="3" id="KW-0863">Zinc-finger</keyword>